<keyword evidence="2" id="KW-1185">Reference proteome</keyword>
<dbReference type="AlphaFoldDB" id="A0A051U661"/>
<dbReference type="SUPFAM" id="SSF159245">
    <property type="entry name" value="AttH-like"/>
    <property type="match status" value="1"/>
</dbReference>
<dbReference type="PATRIC" id="fig|1324261.3.peg.2105"/>
<gene>
    <name evidence="1" type="ORF">K875_02087</name>
</gene>
<evidence type="ECO:0008006" key="3">
    <source>
        <dbReference type="Google" id="ProtNLM"/>
    </source>
</evidence>
<accession>A0A051U661</accession>
<comment type="caution">
    <text evidence="1">The sequence shown here is derived from an EMBL/GenBank/DDBJ whole genome shotgun (WGS) entry which is preliminary data.</text>
</comment>
<protein>
    <recommendedName>
        <fullName evidence="3">AttH domain-containing protein</fullName>
    </recommendedName>
</protein>
<dbReference type="EMBL" id="JLXW01000005">
    <property type="protein sequence ID" value="KBZ64697.1"/>
    <property type="molecule type" value="Genomic_DNA"/>
</dbReference>
<dbReference type="InterPro" id="IPR023374">
    <property type="entry name" value="AttH-like_dom_sf"/>
</dbReference>
<dbReference type="HOGENOM" id="CLU_042029_0_0_11"/>
<evidence type="ECO:0000313" key="1">
    <source>
        <dbReference type="EMBL" id="KBZ64697.1"/>
    </source>
</evidence>
<dbReference type="RefSeq" id="WP_044484970.1">
    <property type="nucleotide sequence ID" value="NZ_KK328284.1"/>
</dbReference>
<dbReference type="Gene3D" id="2.40.370.10">
    <property type="entry name" value="AttH-like domain"/>
    <property type="match status" value="1"/>
</dbReference>
<dbReference type="Proteomes" id="UP000025947">
    <property type="component" value="Unassembled WGS sequence"/>
</dbReference>
<proteinExistence type="predicted"/>
<sequence>MSALLARNDFLRAPVLATARPAGFKEWHHFVVHARGRRLLINFSLNNEEFRATETRLAPRVIVIAHDENWTGAIERFDERALNVSADLGELTIGGSRMTVLRDGYHVAIDLPDKDIRGELRFTSASRPFVVRNQPLGDGRISWLFVPRLRADGSLRIGGREHRVQGDLAYHDHNWGRFRWGDDFGWTWGTILPTEPQNPWSMVFLQTTDRSRLRCLSQALYVWHHDEPAAIFRHAAVRTRSDGRLARAADCTLPPPMRLLLDGEVPGVPARMDITATRAGDTVHAEFRALSYARLAQPSEAFLDRSTVLCETGGTTRASGTIDGETFDFIGTGVFEFLYG</sequence>
<organism evidence="1 2">
    <name type="scientific">Mycobacterium [tuberculosis] TKK-01-0051</name>
    <dbReference type="NCBI Taxonomy" id="1324261"/>
    <lineage>
        <taxon>Bacteria</taxon>
        <taxon>Bacillati</taxon>
        <taxon>Actinomycetota</taxon>
        <taxon>Actinomycetes</taxon>
        <taxon>Mycobacteriales</taxon>
        <taxon>Mycobacteriaceae</taxon>
        <taxon>Mycobacterium</taxon>
        <taxon>Mycobacterium avium complex (MAC)</taxon>
    </lineage>
</organism>
<name>A0A051U661_9MYCO</name>
<evidence type="ECO:0000313" key="2">
    <source>
        <dbReference type="Proteomes" id="UP000025947"/>
    </source>
</evidence>
<reference evidence="1 2" key="1">
    <citation type="submission" date="2014-04" db="EMBL/GenBank/DDBJ databases">
        <title>The Genome Sequence of Mycobacterium tuberculosis TKK-01-0051.</title>
        <authorList>
            <consortium name="The Broad Institute Genomics Platform"/>
            <consortium name="The Broad Institute Genome Sequencing Center for Infectious Disease"/>
            <person name="Earl A.M."/>
            <person name="Cohen K."/>
            <person name="Pym A."/>
            <person name="Bishai W."/>
            <person name="Maharaj K."/>
            <person name="Desjardins C."/>
            <person name="Abeel T."/>
            <person name="Young S."/>
            <person name="Zeng Q."/>
            <person name="Gargeya S."/>
            <person name="Abouelleil A."/>
            <person name="Alvarado L."/>
            <person name="Chapman S.B."/>
            <person name="Gainer-Dewar J."/>
            <person name="Goldberg J."/>
            <person name="Griggs A."/>
            <person name="Gujja S."/>
            <person name="Hansen M."/>
            <person name="Howarth C."/>
            <person name="Imamovic A."/>
            <person name="Larimer J."/>
            <person name="Murphy C."/>
            <person name="Naylor J."/>
            <person name="Pearson M."/>
            <person name="Poon T.W."/>
            <person name="Priest M."/>
            <person name="Roberts A."/>
            <person name="Saif S."/>
            <person name="Shea T."/>
            <person name="Sykes S."/>
            <person name="Wortman J."/>
            <person name="Nusbaum C."/>
            <person name="Birren B."/>
        </authorList>
    </citation>
    <scope>NUCLEOTIDE SEQUENCE [LARGE SCALE GENOMIC DNA]</scope>
    <source>
        <strain evidence="1 2">TKK-01-0051</strain>
    </source>
</reference>